<evidence type="ECO:0000256" key="8">
    <source>
        <dbReference type="ARBA" id="ARBA00022833"/>
    </source>
</evidence>
<evidence type="ECO:0000256" key="4">
    <source>
        <dbReference type="ARBA" id="ARBA00006759"/>
    </source>
</evidence>
<dbReference type="UniPathway" id="UPA00619">
    <property type="reaction ID" value="UER00676"/>
</dbReference>
<comment type="pathway">
    <text evidence="3">Secondary metabolite metabolism; methylglyoxal degradation; (R)-lactate from methylglyoxal: step 2/2.</text>
</comment>
<keyword evidence="12" id="KW-1185">Reference proteome</keyword>
<dbReference type="VEuPathDB" id="MicrosporidiaDB:H312_02466"/>
<comment type="cofactor">
    <cofactor evidence="2">
        <name>Zn(2+)</name>
        <dbReference type="ChEBI" id="CHEBI:29105"/>
    </cofactor>
</comment>
<evidence type="ECO:0000256" key="5">
    <source>
        <dbReference type="ARBA" id="ARBA00011917"/>
    </source>
</evidence>
<dbReference type="OrthoDB" id="515692at2759"/>
<proteinExistence type="inferred from homology"/>
<dbReference type="PANTHER" id="PTHR11935">
    <property type="entry name" value="BETA LACTAMASE DOMAIN"/>
    <property type="match status" value="1"/>
</dbReference>
<evidence type="ECO:0000256" key="2">
    <source>
        <dbReference type="ARBA" id="ARBA00001947"/>
    </source>
</evidence>
<dbReference type="Pfam" id="PF00753">
    <property type="entry name" value="Lactamase_B"/>
    <property type="match status" value="1"/>
</dbReference>
<dbReference type="InterPro" id="IPR001279">
    <property type="entry name" value="Metallo-B-lactamas"/>
</dbReference>
<dbReference type="GO" id="GO:0046872">
    <property type="term" value="F:metal ion binding"/>
    <property type="evidence" value="ECO:0007669"/>
    <property type="project" value="UniProtKB-KW"/>
</dbReference>
<evidence type="ECO:0000256" key="1">
    <source>
        <dbReference type="ARBA" id="ARBA00001623"/>
    </source>
</evidence>
<protein>
    <recommendedName>
        <fullName evidence="5">hydroxyacylglutathione hydrolase</fullName>
        <ecNumber evidence="5">3.1.2.6</ecNumber>
    </recommendedName>
    <alternativeName>
        <fullName evidence="9">Glyoxalase II</fullName>
    </alternativeName>
</protein>
<accession>A0A059EZH7</accession>
<dbReference type="InterPro" id="IPR036866">
    <property type="entry name" value="RibonucZ/Hydroxyglut_hydro"/>
</dbReference>
<dbReference type="AlphaFoldDB" id="A0A059EZH7"/>
<dbReference type="InterPro" id="IPR035680">
    <property type="entry name" value="Clx_II_MBL"/>
</dbReference>
<reference evidence="11 12" key="2">
    <citation type="submission" date="2014-03" db="EMBL/GenBank/DDBJ databases">
        <title>The Genome Sequence of Anncaliia algerae insect isolate PRA339.</title>
        <authorList>
            <consortium name="The Broad Institute Genome Sequencing Platform"/>
            <consortium name="The Broad Institute Genome Sequencing Center for Infectious Disease"/>
            <person name="Cuomo C."/>
            <person name="Becnel J."/>
            <person name="Sanscrainte N."/>
            <person name="Walker B."/>
            <person name="Young S.K."/>
            <person name="Zeng Q."/>
            <person name="Gargeya S."/>
            <person name="Fitzgerald M."/>
            <person name="Haas B."/>
            <person name="Abouelleil A."/>
            <person name="Alvarado L."/>
            <person name="Arachchi H.M."/>
            <person name="Berlin A.M."/>
            <person name="Chapman S.B."/>
            <person name="Dewar J."/>
            <person name="Goldberg J."/>
            <person name="Griggs A."/>
            <person name="Gujja S."/>
            <person name="Hansen M."/>
            <person name="Howarth C."/>
            <person name="Imamovic A."/>
            <person name="Larimer J."/>
            <person name="McCowan C."/>
            <person name="Murphy C."/>
            <person name="Neiman D."/>
            <person name="Pearson M."/>
            <person name="Priest M."/>
            <person name="Roberts A."/>
            <person name="Saif S."/>
            <person name="Shea T."/>
            <person name="Sisk P."/>
            <person name="Sykes S."/>
            <person name="Wortman J."/>
            <person name="Nusbaum C."/>
            <person name="Birren B."/>
        </authorList>
    </citation>
    <scope>NUCLEOTIDE SEQUENCE [LARGE SCALE GENOMIC DNA]</scope>
    <source>
        <strain evidence="11 12">PRA339</strain>
    </source>
</reference>
<dbReference type="Gene3D" id="3.60.15.10">
    <property type="entry name" value="Ribonuclease Z/Hydroxyacylglutathione hydrolase-like"/>
    <property type="match status" value="1"/>
</dbReference>
<evidence type="ECO:0000259" key="10">
    <source>
        <dbReference type="SMART" id="SM00849"/>
    </source>
</evidence>
<dbReference type="CDD" id="cd07723">
    <property type="entry name" value="hydroxyacylglutathione_hydrolase_MBL-fold"/>
    <property type="match status" value="1"/>
</dbReference>
<name>A0A059EZH7_9MICR</name>
<dbReference type="SMART" id="SM00849">
    <property type="entry name" value="Lactamase_B"/>
    <property type="match status" value="1"/>
</dbReference>
<evidence type="ECO:0000313" key="12">
    <source>
        <dbReference type="Proteomes" id="UP000030655"/>
    </source>
</evidence>
<evidence type="ECO:0000256" key="3">
    <source>
        <dbReference type="ARBA" id="ARBA00004963"/>
    </source>
</evidence>
<dbReference type="EMBL" id="KK365201">
    <property type="protein sequence ID" value="KCZ80134.1"/>
    <property type="molecule type" value="Genomic_DNA"/>
</dbReference>
<dbReference type="Proteomes" id="UP000030655">
    <property type="component" value="Unassembled WGS sequence"/>
</dbReference>
<feature type="domain" description="Metallo-beta-lactamase" evidence="10">
    <location>
        <begin position="13"/>
        <end position="174"/>
    </location>
</feature>
<comment type="catalytic activity">
    <reaction evidence="1">
        <text>an S-(2-hydroxyacyl)glutathione + H2O = a 2-hydroxy carboxylate + glutathione + H(+)</text>
        <dbReference type="Rhea" id="RHEA:21864"/>
        <dbReference type="ChEBI" id="CHEBI:15377"/>
        <dbReference type="ChEBI" id="CHEBI:15378"/>
        <dbReference type="ChEBI" id="CHEBI:57925"/>
        <dbReference type="ChEBI" id="CHEBI:58896"/>
        <dbReference type="ChEBI" id="CHEBI:71261"/>
        <dbReference type="EC" id="3.1.2.6"/>
    </reaction>
</comment>
<dbReference type="EC" id="3.1.2.6" evidence="5"/>
<reference evidence="12" key="1">
    <citation type="submission" date="2013-02" db="EMBL/GenBank/DDBJ databases">
        <authorList>
            <consortium name="The Broad Institute Genome Sequencing Platform"/>
            <person name="Cuomo C."/>
            <person name="Becnel J."/>
            <person name="Sanscrainte N."/>
            <person name="Walker B."/>
            <person name="Young S.K."/>
            <person name="Zeng Q."/>
            <person name="Gargeya S."/>
            <person name="Fitzgerald M."/>
            <person name="Haas B."/>
            <person name="Abouelleil A."/>
            <person name="Alvarado L."/>
            <person name="Arachchi H.M."/>
            <person name="Berlin A.M."/>
            <person name="Chapman S.B."/>
            <person name="Dewar J."/>
            <person name="Goldberg J."/>
            <person name="Griggs A."/>
            <person name="Gujja S."/>
            <person name="Hansen M."/>
            <person name="Howarth C."/>
            <person name="Imamovic A."/>
            <person name="Larimer J."/>
            <person name="McCowan C."/>
            <person name="Murphy C."/>
            <person name="Neiman D."/>
            <person name="Pearson M."/>
            <person name="Priest M."/>
            <person name="Roberts A."/>
            <person name="Saif S."/>
            <person name="Shea T."/>
            <person name="Sisk P."/>
            <person name="Sykes S."/>
            <person name="Wortman J."/>
            <person name="Nusbaum C."/>
            <person name="Birren B."/>
        </authorList>
    </citation>
    <scope>NUCLEOTIDE SEQUENCE [LARGE SCALE GENOMIC DNA]</scope>
    <source>
        <strain evidence="12">PRA339</strain>
    </source>
</reference>
<sequence>MSFKVSVFKVREDNYSYLIYSDKLAICIDPFDYKLIYDALERELTELKIYTALELQQERKIPQRNLLYCLNTHWHKDHSGGNDGLKELIPNVQLITNKDISLEDLNIYAIPTPCHTKDSVSFYMDGKQKYLFTGDTVFFLGCGMFFEGNEIDMYNSLNEIVKRVNKNTLMMYGHDYNVKNISFVENVVKSVLPKEIKSKKFLTLEEEMKYNPFFNALSKGTNELKVLREKKNEFGLGSKN</sequence>
<keyword evidence="7" id="KW-0378">Hydrolase</keyword>
<evidence type="ECO:0000313" key="11">
    <source>
        <dbReference type="EMBL" id="KCZ80134.1"/>
    </source>
</evidence>
<keyword evidence="8" id="KW-0862">Zinc</keyword>
<dbReference type="STRING" id="1288291.A0A059EZH7"/>
<dbReference type="GO" id="GO:0004416">
    <property type="term" value="F:hydroxyacylglutathione hydrolase activity"/>
    <property type="evidence" value="ECO:0007669"/>
    <property type="project" value="UniProtKB-EC"/>
</dbReference>
<dbReference type="HOGENOM" id="CLU_030571_4_5_1"/>
<dbReference type="SUPFAM" id="SSF56281">
    <property type="entry name" value="Metallo-hydrolase/oxidoreductase"/>
    <property type="match status" value="1"/>
</dbReference>
<organism evidence="11 12">
    <name type="scientific">Anncaliia algerae PRA339</name>
    <dbReference type="NCBI Taxonomy" id="1288291"/>
    <lineage>
        <taxon>Eukaryota</taxon>
        <taxon>Fungi</taxon>
        <taxon>Fungi incertae sedis</taxon>
        <taxon>Microsporidia</taxon>
        <taxon>Tubulinosematoidea</taxon>
        <taxon>Tubulinosematidae</taxon>
        <taxon>Anncaliia</taxon>
    </lineage>
</organism>
<evidence type="ECO:0000256" key="9">
    <source>
        <dbReference type="ARBA" id="ARBA00031044"/>
    </source>
</evidence>
<evidence type="ECO:0000256" key="7">
    <source>
        <dbReference type="ARBA" id="ARBA00022801"/>
    </source>
</evidence>
<comment type="similarity">
    <text evidence="4">Belongs to the metallo-beta-lactamase superfamily. Glyoxalase II family.</text>
</comment>
<evidence type="ECO:0000256" key="6">
    <source>
        <dbReference type="ARBA" id="ARBA00022723"/>
    </source>
</evidence>
<gene>
    <name evidence="11" type="ORF">H312_02466</name>
</gene>
<dbReference type="PANTHER" id="PTHR11935:SF94">
    <property type="entry name" value="TENZING NORGAY, ISOFORM C"/>
    <property type="match status" value="1"/>
</dbReference>
<keyword evidence="6" id="KW-0479">Metal-binding</keyword>